<dbReference type="CDD" id="cd06193">
    <property type="entry name" value="siderophore_interacting"/>
    <property type="match status" value="1"/>
</dbReference>
<dbReference type="InterPro" id="IPR017927">
    <property type="entry name" value="FAD-bd_FR_type"/>
</dbReference>
<proteinExistence type="predicted"/>
<dbReference type="Gene3D" id="3.40.50.80">
    <property type="entry name" value="Nucleotide-binding domain of ferredoxin-NADP reductase (FNR) module"/>
    <property type="match status" value="1"/>
</dbReference>
<keyword evidence="3" id="KW-1185">Reference proteome</keyword>
<protein>
    <submittedName>
        <fullName evidence="2">Siderophore-interacting protein</fullName>
    </submittedName>
</protein>
<dbReference type="PANTHER" id="PTHR30157">
    <property type="entry name" value="FERRIC REDUCTASE, NADPH-DEPENDENT"/>
    <property type="match status" value="1"/>
</dbReference>
<dbReference type="OrthoDB" id="9814826at2"/>
<sequence>MGLYEVEVAAVRDVSPNMRRVTVTGPSLAGFLDDGPDQRIKLLLPRPGQDEPVLAAGTDSGEWYQSWLAQPADVRPIMRTYTLRAARPDRCEADVDLLLHGDSGPASAWAGRVRPGNRLAIVGAYAEFYPPEETDWHLLVGDETALPAIGSTLERLPSSARGSVLLEVGSRAEKAYLDEVGVPSGVEVTWVLREGAAPGARLLDALRAASFPAGRPYAWVCGESDAVKVLRRHLVTDRGVDKDDVLFMGYWRLGASIDDN</sequence>
<dbReference type="InParanoid" id="A0A545AFC1"/>
<comment type="caution">
    <text evidence="2">The sequence shown here is derived from an EMBL/GenBank/DDBJ whole genome shotgun (WGS) entry which is preliminary data.</text>
</comment>
<dbReference type="InterPro" id="IPR039261">
    <property type="entry name" value="FNR_nucleotide-bd"/>
</dbReference>
<dbReference type="PANTHER" id="PTHR30157:SF0">
    <property type="entry name" value="NADPH-DEPENDENT FERRIC-CHELATE REDUCTASE"/>
    <property type="match status" value="1"/>
</dbReference>
<gene>
    <name evidence="2" type="ORF">FL583_37165</name>
</gene>
<reference evidence="2 3" key="1">
    <citation type="submission" date="2019-07" db="EMBL/GenBank/DDBJ databases">
        <title>Cryptosporangium phraense sp. nov., isolated from plant litter.</title>
        <authorList>
            <person name="Suriyachadkun C."/>
        </authorList>
    </citation>
    <scope>NUCLEOTIDE SEQUENCE [LARGE SCALE GENOMIC DNA]</scope>
    <source>
        <strain evidence="2 3">A-T 5661</strain>
    </source>
</reference>
<dbReference type="Pfam" id="PF04954">
    <property type="entry name" value="SIP"/>
    <property type="match status" value="1"/>
</dbReference>
<dbReference type="Proteomes" id="UP000317982">
    <property type="component" value="Unassembled WGS sequence"/>
</dbReference>
<feature type="domain" description="FAD-binding FR-type" evidence="1">
    <location>
        <begin position="1"/>
        <end position="131"/>
    </location>
</feature>
<dbReference type="InterPro" id="IPR013113">
    <property type="entry name" value="SIP_FAD-bd"/>
</dbReference>
<name>A0A545AFC1_9ACTN</name>
<evidence type="ECO:0000313" key="3">
    <source>
        <dbReference type="Proteomes" id="UP000317982"/>
    </source>
</evidence>
<evidence type="ECO:0000313" key="2">
    <source>
        <dbReference type="EMBL" id="TQS40003.1"/>
    </source>
</evidence>
<dbReference type="EMBL" id="VIRS01000050">
    <property type="protein sequence ID" value="TQS40003.1"/>
    <property type="molecule type" value="Genomic_DNA"/>
</dbReference>
<dbReference type="PROSITE" id="PS51384">
    <property type="entry name" value="FAD_FR"/>
    <property type="match status" value="1"/>
</dbReference>
<evidence type="ECO:0000259" key="1">
    <source>
        <dbReference type="PROSITE" id="PS51384"/>
    </source>
</evidence>
<organism evidence="2 3">
    <name type="scientific">Cryptosporangium phraense</name>
    <dbReference type="NCBI Taxonomy" id="2593070"/>
    <lineage>
        <taxon>Bacteria</taxon>
        <taxon>Bacillati</taxon>
        <taxon>Actinomycetota</taxon>
        <taxon>Actinomycetes</taxon>
        <taxon>Cryptosporangiales</taxon>
        <taxon>Cryptosporangiaceae</taxon>
        <taxon>Cryptosporangium</taxon>
    </lineage>
</organism>
<dbReference type="AlphaFoldDB" id="A0A545AFC1"/>
<dbReference type="InterPro" id="IPR017938">
    <property type="entry name" value="Riboflavin_synthase-like_b-brl"/>
</dbReference>
<dbReference type="GO" id="GO:0016491">
    <property type="term" value="F:oxidoreductase activity"/>
    <property type="evidence" value="ECO:0007669"/>
    <property type="project" value="InterPro"/>
</dbReference>
<dbReference type="Pfam" id="PF08021">
    <property type="entry name" value="FAD_binding_9"/>
    <property type="match status" value="1"/>
</dbReference>
<dbReference type="Gene3D" id="2.40.30.10">
    <property type="entry name" value="Translation factors"/>
    <property type="match status" value="1"/>
</dbReference>
<dbReference type="InterPro" id="IPR039374">
    <property type="entry name" value="SIP_fam"/>
</dbReference>
<accession>A0A545AFC1</accession>
<dbReference type="SUPFAM" id="SSF63380">
    <property type="entry name" value="Riboflavin synthase domain-like"/>
    <property type="match status" value="1"/>
</dbReference>
<dbReference type="InterPro" id="IPR007037">
    <property type="entry name" value="SIP_rossman_dom"/>
</dbReference>